<dbReference type="AlphaFoldDB" id="A0A5N4A3L0"/>
<keyword evidence="14" id="KW-1185">Reference proteome</keyword>
<evidence type="ECO:0000256" key="5">
    <source>
        <dbReference type="ARBA" id="ARBA00022857"/>
    </source>
</evidence>
<name>A0A5N4A3L0_PHOPY</name>
<dbReference type="GO" id="GO:0035336">
    <property type="term" value="P:long-chain fatty-acyl-CoA metabolic process"/>
    <property type="evidence" value="ECO:0007669"/>
    <property type="project" value="TreeGrafter"/>
</dbReference>
<keyword evidence="5 10" id="KW-0521">NADP</keyword>
<keyword evidence="3 10" id="KW-0444">Lipid biosynthesis</keyword>
<keyword evidence="4 10" id="KW-0812">Transmembrane</keyword>
<keyword evidence="8 10" id="KW-0472">Membrane</keyword>
<feature type="domain" description="Thioester reductase (TE)" evidence="12">
    <location>
        <begin position="17"/>
        <end position="286"/>
    </location>
</feature>
<dbReference type="EMBL" id="VVIM01000011">
    <property type="protein sequence ID" value="KAB0791913.1"/>
    <property type="molecule type" value="Genomic_DNA"/>
</dbReference>
<dbReference type="Pfam" id="PF07993">
    <property type="entry name" value="NAD_binding_4"/>
    <property type="match status" value="1"/>
</dbReference>
<dbReference type="EC" id="1.2.1.84" evidence="10"/>
<dbReference type="InterPro" id="IPR013120">
    <property type="entry name" value="FAR_NAD-bd"/>
</dbReference>
<dbReference type="InterPro" id="IPR036291">
    <property type="entry name" value="NAD(P)-bd_dom_sf"/>
</dbReference>
<feature type="domain" description="Fatty acyl-CoA reductase C-terminal" evidence="11">
    <location>
        <begin position="366"/>
        <end position="470"/>
    </location>
</feature>
<accession>A0A5N4A3L0</accession>
<organism evidence="13 14">
    <name type="scientific">Photinus pyralis</name>
    <name type="common">Common eastern firefly</name>
    <name type="synonym">Lampyris pyralis</name>
    <dbReference type="NCBI Taxonomy" id="7054"/>
    <lineage>
        <taxon>Eukaryota</taxon>
        <taxon>Metazoa</taxon>
        <taxon>Ecdysozoa</taxon>
        <taxon>Arthropoda</taxon>
        <taxon>Hexapoda</taxon>
        <taxon>Insecta</taxon>
        <taxon>Pterygota</taxon>
        <taxon>Neoptera</taxon>
        <taxon>Endopterygota</taxon>
        <taxon>Coleoptera</taxon>
        <taxon>Polyphaga</taxon>
        <taxon>Elateriformia</taxon>
        <taxon>Elateroidea</taxon>
        <taxon>Lampyridae</taxon>
        <taxon>Lampyrinae</taxon>
        <taxon>Photinus</taxon>
    </lineage>
</organism>
<evidence type="ECO:0000256" key="7">
    <source>
        <dbReference type="ARBA" id="ARBA00023098"/>
    </source>
</evidence>
<dbReference type="Gene3D" id="3.40.50.720">
    <property type="entry name" value="NAD(P)-binding Rossmann-like Domain"/>
    <property type="match status" value="1"/>
</dbReference>
<dbReference type="GO" id="GO:0080019">
    <property type="term" value="F:alcohol-forming very long-chain fatty acyl-CoA reductase activity"/>
    <property type="evidence" value="ECO:0007669"/>
    <property type="project" value="InterPro"/>
</dbReference>
<evidence type="ECO:0000256" key="4">
    <source>
        <dbReference type="ARBA" id="ARBA00022692"/>
    </source>
</evidence>
<reference evidence="13 14" key="1">
    <citation type="journal article" date="2018" name="Elife">
        <title>Firefly genomes illuminate parallel origins of bioluminescence in beetles.</title>
        <authorList>
            <person name="Fallon T.R."/>
            <person name="Lower S.E."/>
            <person name="Chang C.H."/>
            <person name="Bessho-Uehara M."/>
            <person name="Martin G.J."/>
            <person name="Bewick A.J."/>
            <person name="Behringer M."/>
            <person name="Debat H.J."/>
            <person name="Wong I."/>
            <person name="Day J.C."/>
            <person name="Suvorov A."/>
            <person name="Silva C.J."/>
            <person name="Stanger-Hall K.F."/>
            <person name="Hall D.W."/>
            <person name="Schmitz R.J."/>
            <person name="Nelson D.R."/>
            <person name="Lewis S.M."/>
            <person name="Shigenobu S."/>
            <person name="Bybee S.M."/>
            <person name="Larracuente A.M."/>
            <person name="Oba Y."/>
            <person name="Weng J.K."/>
        </authorList>
    </citation>
    <scope>NUCLEOTIDE SEQUENCE [LARGE SCALE GENOMIC DNA]</scope>
    <source>
        <strain evidence="13">1611_PpyrPB1</strain>
        <tissue evidence="13">Whole body</tissue>
    </source>
</reference>
<evidence type="ECO:0000256" key="3">
    <source>
        <dbReference type="ARBA" id="ARBA00022516"/>
    </source>
</evidence>
<dbReference type="CDD" id="cd09071">
    <property type="entry name" value="FAR_C"/>
    <property type="match status" value="1"/>
</dbReference>
<evidence type="ECO:0000256" key="8">
    <source>
        <dbReference type="ARBA" id="ARBA00023136"/>
    </source>
</evidence>
<comment type="caution">
    <text evidence="13">The sequence shown here is derived from an EMBL/GenBank/DDBJ whole genome shotgun (WGS) entry which is preliminary data.</text>
</comment>
<evidence type="ECO:0000313" key="13">
    <source>
        <dbReference type="EMBL" id="KAB0791913.1"/>
    </source>
</evidence>
<dbReference type="InterPro" id="IPR026055">
    <property type="entry name" value="FAR"/>
</dbReference>
<keyword evidence="10" id="KW-0560">Oxidoreductase</keyword>
<evidence type="ECO:0000256" key="6">
    <source>
        <dbReference type="ARBA" id="ARBA00022989"/>
    </source>
</evidence>
<comment type="similarity">
    <text evidence="2 10">Belongs to the fatty acyl-CoA reductase family.</text>
</comment>
<evidence type="ECO:0000256" key="1">
    <source>
        <dbReference type="ARBA" id="ARBA00004141"/>
    </source>
</evidence>
<dbReference type="GO" id="GO:0016020">
    <property type="term" value="C:membrane"/>
    <property type="evidence" value="ECO:0007669"/>
    <property type="project" value="UniProtKB-SubCell"/>
</dbReference>
<sequence length="512" mass="58927">MDHPGIEEFFAGANVFLTGATGLMGKLAMEKLLRSCGDLKKLYVLVRVKKGKAVEDRFVELFENVIFDQLKKEQPDFLSKVVLIHGDCVQPNLGLSEDDRIMLRAKVNCVLHFAATVRFDQTIRTATYINVRATRDLLRLATEMPNLKSFVYMSTAYSHCVRSSIGEEFYETPFTGEKLITLIDSCSEDFLDKITPTLLESWPNTYSFTKAVAEEVVQSFSDRLSVAIVRPSIVLPTAREPLLGWTDNMYGIIGLVVGICLGLIRVARIKIDCLADMVPADYCINNAIAAAWYVGEKKNREVVDNFDNRPPIFNFVITPHAPITWGNFSKWMYGHLRKVPTKYLVWYPCYFFAENYYTYMLLNILFHHIPAHLADFVMLCLGRQPSSAIPGFSHLNYRPVDGARKIDKVMNAISYFSTREWTFSDQNTQELYRQLNDTDKEKFFFDLSNFDWNQYFYSGAEGARVYILKDPLETIPEGEKRYRKLQIYHFALVTVLCLGLLWLCYFIIKLLF</sequence>
<dbReference type="Pfam" id="PF03015">
    <property type="entry name" value="Sterile"/>
    <property type="match status" value="1"/>
</dbReference>
<keyword evidence="6 10" id="KW-1133">Transmembrane helix</keyword>
<feature type="transmembrane region" description="Helical" evidence="10">
    <location>
        <begin position="249"/>
        <end position="267"/>
    </location>
</feature>
<comment type="subcellular location">
    <subcellularLocation>
        <location evidence="1">Membrane</location>
        <topology evidence="1">Multi-pass membrane protein</topology>
    </subcellularLocation>
</comment>
<evidence type="ECO:0000313" key="14">
    <source>
        <dbReference type="Proteomes" id="UP000327044"/>
    </source>
</evidence>
<evidence type="ECO:0000256" key="10">
    <source>
        <dbReference type="RuleBase" id="RU363097"/>
    </source>
</evidence>
<dbReference type="CDD" id="cd05236">
    <property type="entry name" value="FAR-N_SDR_e"/>
    <property type="match status" value="1"/>
</dbReference>
<evidence type="ECO:0000259" key="12">
    <source>
        <dbReference type="Pfam" id="PF07993"/>
    </source>
</evidence>
<dbReference type="InParanoid" id="A0A5N4A3L0"/>
<feature type="transmembrane region" description="Helical" evidence="10">
    <location>
        <begin position="487"/>
        <end position="508"/>
    </location>
</feature>
<keyword evidence="7 10" id="KW-0443">Lipid metabolism</keyword>
<dbReference type="InterPro" id="IPR033640">
    <property type="entry name" value="FAR_C"/>
</dbReference>
<gene>
    <name evidence="13" type="ORF">PPYR_03713</name>
</gene>
<evidence type="ECO:0000256" key="2">
    <source>
        <dbReference type="ARBA" id="ARBA00005928"/>
    </source>
</evidence>
<dbReference type="PANTHER" id="PTHR11011">
    <property type="entry name" value="MALE STERILITY PROTEIN 2-RELATED"/>
    <property type="match status" value="1"/>
</dbReference>
<dbReference type="OrthoDB" id="429813at2759"/>
<dbReference type="SUPFAM" id="SSF51735">
    <property type="entry name" value="NAD(P)-binding Rossmann-fold domains"/>
    <property type="match status" value="1"/>
</dbReference>
<dbReference type="GO" id="GO:0005777">
    <property type="term" value="C:peroxisome"/>
    <property type="evidence" value="ECO:0007669"/>
    <property type="project" value="TreeGrafter"/>
</dbReference>
<proteinExistence type="inferred from homology"/>
<evidence type="ECO:0000259" key="11">
    <source>
        <dbReference type="Pfam" id="PF03015"/>
    </source>
</evidence>
<dbReference type="GO" id="GO:0102965">
    <property type="term" value="F:alcohol-forming long-chain fatty acyl-CoA reductase activity"/>
    <property type="evidence" value="ECO:0007669"/>
    <property type="project" value="UniProtKB-EC"/>
</dbReference>
<protein>
    <recommendedName>
        <fullName evidence="10">Fatty acyl-CoA reductase</fullName>
        <ecNumber evidence="10">1.2.1.84</ecNumber>
    </recommendedName>
</protein>
<evidence type="ECO:0000256" key="9">
    <source>
        <dbReference type="ARBA" id="ARBA00052530"/>
    </source>
</evidence>
<comment type="function">
    <text evidence="10">Catalyzes the reduction of fatty acyl-CoA to fatty alcohols.</text>
</comment>
<dbReference type="Proteomes" id="UP000327044">
    <property type="component" value="Unassembled WGS sequence"/>
</dbReference>
<dbReference type="FunFam" id="3.40.50.720:FF:000143">
    <property type="entry name" value="Fatty acyl-CoA reductase"/>
    <property type="match status" value="1"/>
</dbReference>
<comment type="catalytic activity">
    <reaction evidence="9 10">
        <text>a long-chain fatty acyl-CoA + 2 NADPH + 2 H(+) = a long-chain primary fatty alcohol + 2 NADP(+) + CoA</text>
        <dbReference type="Rhea" id="RHEA:52716"/>
        <dbReference type="ChEBI" id="CHEBI:15378"/>
        <dbReference type="ChEBI" id="CHEBI:57287"/>
        <dbReference type="ChEBI" id="CHEBI:57783"/>
        <dbReference type="ChEBI" id="CHEBI:58349"/>
        <dbReference type="ChEBI" id="CHEBI:77396"/>
        <dbReference type="ChEBI" id="CHEBI:83139"/>
        <dbReference type="EC" id="1.2.1.84"/>
    </reaction>
</comment>
<dbReference type="PANTHER" id="PTHR11011:SF60">
    <property type="entry name" value="FATTY ACYL-COA REDUCTASE-RELATED"/>
    <property type="match status" value="1"/>
</dbReference>